<dbReference type="AlphaFoldDB" id="A0A0R1YW49"/>
<dbReference type="Pfam" id="PF00149">
    <property type="entry name" value="Metallophos"/>
    <property type="match status" value="1"/>
</dbReference>
<protein>
    <submittedName>
        <fullName evidence="3">Phosphohydrolase</fullName>
    </submittedName>
</protein>
<dbReference type="NCBIfam" id="TIGR03729">
    <property type="entry name" value="acc_ester"/>
    <property type="match status" value="1"/>
</dbReference>
<gene>
    <name evidence="3" type="ORF">FC51_GL001878</name>
</gene>
<proteinExistence type="predicted"/>
<dbReference type="InterPro" id="IPR004843">
    <property type="entry name" value="Calcineurin-like_PHP"/>
</dbReference>
<keyword evidence="1" id="KW-0175">Coiled coil</keyword>
<dbReference type="GO" id="GO:0016787">
    <property type="term" value="F:hydrolase activity"/>
    <property type="evidence" value="ECO:0007669"/>
    <property type="project" value="UniProtKB-KW"/>
</dbReference>
<evidence type="ECO:0000259" key="2">
    <source>
        <dbReference type="Pfam" id="PF00149"/>
    </source>
</evidence>
<evidence type="ECO:0000313" key="4">
    <source>
        <dbReference type="Proteomes" id="UP000051957"/>
    </source>
</evidence>
<sequence>MAHFYFGETIVMVKIAVSSDNHFDINKVDLTPTIQAQVAYLTDQSVDDYLIAGDLFNDFTKSAAYVKQLSDQLPTTKVYFIAGNHDMIRGVSYDQLEHGKWPGYLNNQFVDIPGTNYRIIGLNGWYDYTFATNEDKTESEFHRWKMAYWIDGLISQPMSDLKREEVVIQQLKTQLQNAKDSRKKVILMTHFVPNQHFIRYTSDFRFWNMANAMMGSLQFQKVIEQYQVDTVIFGHIHRRIGPVKIGLTTYYNAAVGYHNRRHNEWQTNDFMSEWQKQLQMIQLF</sequence>
<reference evidence="3 4" key="1">
    <citation type="journal article" date="2015" name="Genome Announc.">
        <title>Expanding the biotechnology potential of lactobacilli through comparative genomics of 213 strains and associated genera.</title>
        <authorList>
            <person name="Sun Z."/>
            <person name="Harris H.M."/>
            <person name="McCann A."/>
            <person name="Guo C."/>
            <person name="Argimon S."/>
            <person name="Zhang W."/>
            <person name="Yang X."/>
            <person name="Jeffery I.B."/>
            <person name="Cooney J.C."/>
            <person name="Kagawa T.F."/>
            <person name="Liu W."/>
            <person name="Song Y."/>
            <person name="Salvetti E."/>
            <person name="Wrobel A."/>
            <person name="Rasinkangas P."/>
            <person name="Parkhill J."/>
            <person name="Rea M.C."/>
            <person name="O'Sullivan O."/>
            <person name="Ritari J."/>
            <person name="Douillard F.P."/>
            <person name="Paul Ross R."/>
            <person name="Yang R."/>
            <person name="Briner A.E."/>
            <person name="Felis G.E."/>
            <person name="de Vos W.M."/>
            <person name="Barrangou R."/>
            <person name="Klaenhammer T.R."/>
            <person name="Caufield P.W."/>
            <person name="Cui Y."/>
            <person name="Zhang H."/>
            <person name="O'Toole P.W."/>
        </authorList>
    </citation>
    <scope>NUCLEOTIDE SEQUENCE [LARGE SCALE GENOMIC DNA]</scope>
    <source>
        <strain evidence="3 4">DSM 5707</strain>
    </source>
</reference>
<comment type="caution">
    <text evidence="3">The sequence shown here is derived from an EMBL/GenBank/DDBJ whole genome shotgun (WGS) entry which is preliminary data.</text>
</comment>
<dbReference type="Gene3D" id="3.60.21.10">
    <property type="match status" value="1"/>
</dbReference>
<dbReference type="SUPFAM" id="SSF56300">
    <property type="entry name" value="Metallo-dependent phosphatases"/>
    <property type="match status" value="1"/>
</dbReference>
<feature type="coiled-coil region" evidence="1">
    <location>
        <begin position="161"/>
        <end position="188"/>
    </location>
</feature>
<name>A0A0R1YW49_9LACO</name>
<evidence type="ECO:0000313" key="3">
    <source>
        <dbReference type="EMBL" id="KRM46609.1"/>
    </source>
</evidence>
<keyword evidence="3" id="KW-0378">Hydrolase</keyword>
<dbReference type="Proteomes" id="UP000051957">
    <property type="component" value="Unassembled WGS sequence"/>
</dbReference>
<organism evidence="3 4">
    <name type="scientific">Lentilactobacillus parabuchneri DSM 5707 = NBRC 107865</name>
    <dbReference type="NCBI Taxonomy" id="1423784"/>
    <lineage>
        <taxon>Bacteria</taxon>
        <taxon>Bacillati</taxon>
        <taxon>Bacillota</taxon>
        <taxon>Bacilli</taxon>
        <taxon>Lactobacillales</taxon>
        <taxon>Lactobacillaceae</taxon>
        <taxon>Lentilactobacillus</taxon>
    </lineage>
</organism>
<feature type="domain" description="Calcineurin-like phosphoesterase" evidence="2">
    <location>
        <begin position="14"/>
        <end position="238"/>
    </location>
</feature>
<dbReference type="PATRIC" id="fig|1423784.4.peg.1921"/>
<evidence type="ECO:0000256" key="1">
    <source>
        <dbReference type="SAM" id="Coils"/>
    </source>
</evidence>
<dbReference type="InterPro" id="IPR029052">
    <property type="entry name" value="Metallo-depent_PP-like"/>
</dbReference>
<dbReference type="InterPro" id="IPR022302">
    <property type="entry name" value="Phosphoesterase_putative"/>
</dbReference>
<accession>A0A0R1YW49</accession>
<dbReference type="PANTHER" id="PTHR31302">
    <property type="entry name" value="TRANSMEMBRANE PROTEIN WITH METALLOPHOSPHOESTERASE DOMAIN-RELATED"/>
    <property type="match status" value="1"/>
</dbReference>
<dbReference type="EMBL" id="AZGK01000005">
    <property type="protein sequence ID" value="KRM46609.1"/>
    <property type="molecule type" value="Genomic_DNA"/>
</dbReference>
<dbReference type="InterPro" id="IPR051158">
    <property type="entry name" value="Metallophosphoesterase_sf"/>
</dbReference>